<keyword evidence="10" id="KW-0963">Cytoplasm</keyword>
<dbReference type="PANTHER" id="PTHR12697">
    <property type="entry name" value="PBS LYASE HEAT-LIKE PROTEIN"/>
    <property type="match status" value="1"/>
</dbReference>
<feature type="binding site" evidence="10">
    <location>
        <position position="112"/>
    </location>
    <ligand>
        <name>Fe cation</name>
        <dbReference type="ChEBI" id="CHEBI:24875"/>
        <label>1</label>
    </ligand>
</feature>
<keyword evidence="10" id="KW-0539">Nucleus</keyword>
<feature type="binding site" evidence="10">
    <location>
        <position position="266"/>
    </location>
    <ligand>
        <name>Fe cation</name>
        <dbReference type="ChEBI" id="CHEBI:24875"/>
        <label>2</label>
    </ligand>
</feature>
<dbReference type="InterPro" id="IPR011030">
    <property type="entry name" value="Lipovitellin_superhlx_dom"/>
</dbReference>
<evidence type="ECO:0000256" key="1">
    <source>
        <dbReference type="ARBA" id="ARBA00000068"/>
    </source>
</evidence>
<keyword evidence="3 10" id="KW-0479">Metal-binding</keyword>
<comment type="catalytic activity">
    <reaction evidence="1 10">
        <text>[eIF5A protein]-deoxyhypusine + AH2 + O2 = [eIF5A protein]-hypusine + A + H2O</text>
        <dbReference type="Rhea" id="RHEA:14101"/>
        <dbReference type="Rhea" id="RHEA-COMP:10144"/>
        <dbReference type="Rhea" id="RHEA-COMP:12592"/>
        <dbReference type="ChEBI" id="CHEBI:13193"/>
        <dbReference type="ChEBI" id="CHEBI:15377"/>
        <dbReference type="ChEBI" id="CHEBI:15379"/>
        <dbReference type="ChEBI" id="CHEBI:17499"/>
        <dbReference type="ChEBI" id="CHEBI:82657"/>
        <dbReference type="ChEBI" id="CHEBI:91175"/>
        <dbReference type="EC" id="1.14.99.29"/>
    </reaction>
</comment>
<comment type="function">
    <text evidence="9">Catalyzes the hydroxylation of the N(6)-(4-aminobutyl)-L-lysine intermediate produced by deoxyhypusine synthase/DHPS on a critical lysine of the eukaryotic translation initiation factor 5A/eIF-5A. This is the second step of the post-translational modification of that lysine into an unusual amino acid residue named hypusine. Hypusination is unique to mature eIF-5A factor and is essential for its function.</text>
</comment>
<keyword evidence="4" id="KW-0677">Repeat</keyword>
<feature type="binding site" evidence="10">
    <location>
        <position position="113"/>
    </location>
    <ligand>
        <name>Fe cation</name>
        <dbReference type="ChEBI" id="CHEBI:24875"/>
        <label>1</label>
    </ligand>
</feature>
<dbReference type="InterPro" id="IPR021133">
    <property type="entry name" value="HEAT_type_2"/>
</dbReference>
<comment type="pathway">
    <text evidence="2 10">Protein modification; eIF5A hypusination.</text>
</comment>
<feature type="binding site" evidence="10">
    <location>
        <position position="80"/>
    </location>
    <ligand>
        <name>Fe cation</name>
        <dbReference type="ChEBI" id="CHEBI:24875"/>
        <label>1</label>
    </ligand>
</feature>
<dbReference type="Gene3D" id="1.25.10.10">
    <property type="entry name" value="Leucine-rich Repeat Variant"/>
    <property type="match status" value="2"/>
</dbReference>
<comment type="caution">
    <text evidence="12">The sequence shown here is derived from an EMBL/GenBank/DDBJ whole genome shotgun (WGS) entry which is preliminary data.</text>
</comment>
<evidence type="ECO:0000313" key="13">
    <source>
        <dbReference type="Proteomes" id="UP001479436"/>
    </source>
</evidence>
<comment type="cofactor">
    <cofactor evidence="10">
        <name>Fe(2+)</name>
        <dbReference type="ChEBI" id="CHEBI:29033"/>
    </cofactor>
    <text evidence="10">Binds 2 Fe(2+) ions per subunit.</text>
</comment>
<feature type="binding site" evidence="10">
    <location>
        <position position="233"/>
    </location>
    <ligand>
        <name>Fe cation</name>
        <dbReference type="ChEBI" id="CHEBI:24875"/>
        <label>2</label>
    </ligand>
</feature>
<dbReference type="GO" id="GO:0019135">
    <property type="term" value="F:deoxyhypusine monooxygenase activity"/>
    <property type="evidence" value="ECO:0007669"/>
    <property type="project" value="UniProtKB-EC"/>
</dbReference>
<dbReference type="EMBL" id="JASJQH010007046">
    <property type="protein sequence ID" value="KAK9719510.1"/>
    <property type="molecule type" value="Genomic_DNA"/>
</dbReference>
<reference evidence="12 13" key="1">
    <citation type="submission" date="2023-04" db="EMBL/GenBank/DDBJ databases">
        <title>Genome of Basidiobolus ranarum AG-B5.</title>
        <authorList>
            <person name="Stajich J.E."/>
            <person name="Carter-House D."/>
            <person name="Gryganskyi A."/>
        </authorList>
    </citation>
    <scope>NUCLEOTIDE SEQUENCE [LARGE SCALE GENOMIC DNA]</scope>
    <source>
        <strain evidence="12 13">AG-B5</strain>
    </source>
</reference>
<evidence type="ECO:0000256" key="7">
    <source>
        <dbReference type="ARBA" id="ARBA00023033"/>
    </source>
</evidence>
<evidence type="ECO:0000256" key="2">
    <source>
        <dbReference type="ARBA" id="ARBA00005041"/>
    </source>
</evidence>
<dbReference type="PANTHER" id="PTHR12697:SF5">
    <property type="entry name" value="DEOXYHYPUSINE HYDROXYLASE"/>
    <property type="match status" value="1"/>
</dbReference>
<dbReference type="Proteomes" id="UP001479436">
    <property type="component" value="Unassembled WGS sequence"/>
</dbReference>
<dbReference type="Pfam" id="PF13646">
    <property type="entry name" value="HEAT_2"/>
    <property type="match status" value="2"/>
</dbReference>
<evidence type="ECO:0000256" key="9">
    <source>
        <dbReference type="ARBA" id="ARBA00045876"/>
    </source>
</evidence>
<protein>
    <recommendedName>
        <fullName evidence="10">Deoxyhypusine hydroxylase</fullName>
        <shortName evidence="10">DOHH</shortName>
        <ecNumber evidence="10">1.14.99.29</ecNumber>
    </recommendedName>
    <alternativeName>
        <fullName evidence="10">Deoxyhypusine dioxygenase</fullName>
    </alternativeName>
    <alternativeName>
        <fullName evidence="10">Deoxyhypusine monooxygenase</fullName>
    </alternativeName>
</protein>
<comment type="similarity">
    <text evidence="10">Belongs to the deoxyhypusine hydroxylase family.</text>
</comment>
<proteinExistence type="inferred from homology"/>
<dbReference type="EC" id="1.14.99.29" evidence="10"/>
<dbReference type="HAMAP" id="MF_03101">
    <property type="entry name" value="Deoxyhypusine_hydroxylase"/>
    <property type="match status" value="1"/>
</dbReference>
<dbReference type="InterPro" id="IPR027517">
    <property type="entry name" value="Deoxyhypusine_hydroxylase"/>
</dbReference>
<dbReference type="PROSITE" id="PS50077">
    <property type="entry name" value="HEAT_REPEAT"/>
    <property type="match status" value="1"/>
</dbReference>
<dbReference type="InterPro" id="IPR011989">
    <property type="entry name" value="ARM-like"/>
</dbReference>
<evidence type="ECO:0000256" key="8">
    <source>
        <dbReference type="ARBA" id="ARBA00023256"/>
    </source>
</evidence>
<gene>
    <name evidence="12" type="primary">LIA1_1</name>
    <name evidence="10" type="synonym">LIA1</name>
    <name evidence="12" type="ORF">K7432_004755</name>
</gene>
<comment type="function">
    <text evidence="10">Catalyzes the hydroxylation of the N(6)-(4-aminobutyl)-L-lysine intermediate to form hypusine, an essential post-translational modification only found in mature eIF-5A factor.</text>
</comment>
<feature type="binding site" evidence="10">
    <location>
        <position position="79"/>
    </location>
    <ligand>
        <name>Fe cation</name>
        <dbReference type="ChEBI" id="CHEBI:24875"/>
        <label>1</label>
    </ligand>
</feature>
<dbReference type="SMART" id="SM00567">
    <property type="entry name" value="EZ_HEAT"/>
    <property type="match status" value="6"/>
</dbReference>
<evidence type="ECO:0000256" key="10">
    <source>
        <dbReference type="HAMAP-Rule" id="MF_03101"/>
    </source>
</evidence>
<evidence type="ECO:0000256" key="5">
    <source>
        <dbReference type="ARBA" id="ARBA00023002"/>
    </source>
</evidence>
<keyword evidence="7 10" id="KW-0503">Monooxygenase</keyword>
<evidence type="ECO:0000256" key="3">
    <source>
        <dbReference type="ARBA" id="ARBA00022723"/>
    </source>
</evidence>
<name>A0ABR2W446_9FUNG</name>
<accession>A0ABR2W446</accession>
<dbReference type="SUPFAM" id="SSF48371">
    <property type="entry name" value="ARM repeat"/>
    <property type="match status" value="1"/>
</dbReference>
<feature type="binding site" evidence="10">
    <location>
        <position position="267"/>
    </location>
    <ligand>
        <name>Fe cation</name>
        <dbReference type="ChEBI" id="CHEBI:24875"/>
        <label>2</label>
    </ligand>
</feature>
<evidence type="ECO:0000313" key="12">
    <source>
        <dbReference type="EMBL" id="KAK9719510.1"/>
    </source>
</evidence>
<feature type="binding site" evidence="10">
    <location>
        <position position="234"/>
    </location>
    <ligand>
        <name>Fe cation</name>
        <dbReference type="ChEBI" id="CHEBI:24875"/>
        <label>2</label>
    </ligand>
</feature>
<keyword evidence="13" id="KW-1185">Reference proteome</keyword>
<dbReference type="SUPFAM" id="SSF48431">
    <property type="entry name" value="Lipovitellin-phosvitin complex, superhelical domain"/>
    <property type="match status" value="1"/>
</dbReference>
<dbReference type="InterPro" id="IPR016024">
    <property type="entry name" value="ARM-type_fold"/>
</dbReference>
<keyword evidence="8 10" id="KW-0386">Hypusine biosynthesis</keyword>
<keyword evidence="6 10" id="KW-0408">Iron</keyword>
<organism evidence="12 13">
    <name type="scientific">Basidiobolus ranarum</name>
    <dbReference type="NCBI Taxonomy" id="34480"/>
    <lineage>
        <taxon>Eukaryota</taxon>
        <taxon>Fungi</taxon>
        <taxon>Fungi incertae sedis</taxon>
        <taxon>Zoopagomycota</taxon>
        <taxon>Entomophthoromycotina</taxon>
        <taxon>Basidiobolomycetes</taxon>
        <taxon>Basidiobolales</taxon>
        <taxon>Basidiobolaceae</taxon>
        <taxon>Basidiobolus</taxon>
    </lineage>
</organism>
<keyword evidence="5 10" id="KW-0560">Oxidoreductase</keyword>
<comment type="subcellular location">
    <subcellularLocation>
        <location evidence="10">Cytoplasm</location>
    </subcellularLocation>
    <subcellularLocation>
        <location evidence="10">Nucleus</location>
    </subcellularLocation>
</comment>
<evidence type="ECO:0000256" key="6">
    <source>
        <dbReference type="ARBA" id="ARBA00023004"/>
    </source>
</evidence>
<evidence type="ECO:0000256" key="4">
    <source>
        <dbReference type="ARBA" id="ARBA00022737"/>
    </source>
</evidence>
<sequence>MSNLQHVAIGAINTESVVERAKANPETYHILEDTLVNKSGQVALHQQFRALFTLKNLKDHQSIDIIFKAFIDPSVLLRHELAYVLGQIGDIYAIPGLTKILDNLEEDPMVRHEAAEALGALSHISALEVLEKYRNDPCVPVAETCQLAIEKIKFHNDEKLKENVPKGIVYTSNDPAPGNTSKSLEQLRELYLNEELPLFERYRAMFGLRNLGTDDAVKVLCEGFKDNSALFKHEVAFVLGQMQNPAGAAALIKALDDPNEAPMVRHEAAEALGSIATPECLPVLQKYRNDYMKVVAESCAIALDMYDYEQSNEFQYTILPNVEEATSPKI</sequence>
<evidence type="ECO:0000256" key="11">
    <source>
        <dbReference type="PROSITE-ProRule" id="PRU00103"/>
    </source>
</evidence>
<dbReference type="InterPro" id="IPR004155">
    <property type="entry name" value="PBS_lyase_HEAT"/>
</dbReference>
<feature type="repeat" description="HEAT" evidence="11">
    <location>
        <begin position="93"/>
        <end position="133"/>
    </location>
</feature>